<gene>
    <name evidence="1" type="ORF">Pma05_17720</name>
</gene>
<keyword evidence="2" id="KW-1185">Reference proteome</keyword>
<sequence length="222" mass="24531">MTTSELSDSHCYVLRPGTPASAVSDLAVGQGWELVADQPRGYDRVAIRRWRVTGGTETGAGVDEMELIDDHIAGYRAVTAPDLIRDRIAGSLPLWSADDLFTQAQSAADPLVRMRALRALQYFQIVAAMQAAPQAPLDPDDPDLRLIADDERYLAAFRRGLEDPVPGVRRAALDGLCRTFYPGAQAILREYRDRLPDHTETIDWYLEKGTHRIRAKADGEAG</sequence>
<name>A0ABQ4EKB5_9ACTN</name>
<organism evidence="1 2">
    <name type="scientific">Plantactinospora mayteni</name>
    <dbReference type="NCBI Taxonomy" id="566021"/>
    <lineage>
        <taxon>Bacteria</taxon>
        <taxon>Bacillati</taxon>
        <taxon>Actinomycetota</taxon>
        <taxon>Actinomycetes</taxon>
        <taxon>Micromonosporales</taxon>
        <taxon>Micromonosporaceae</taxon>
        <taxon>Plantactinospora</taxon>
    </lineage>
</organism>
<proteinExistence type="predicted"/>
<evidence type="ECO:0000313" key="1">
    <source>
        <dbReference type="EMBL" id="GIG95199.1"/>
    </source>
</evidence>
<dbReference type="SUPFAM" id="SSF48371">
    <property type="entry name" value="ARM repeat"/>
    <property type="match status" value="1"/>
</dbReference>
<protein>
    <submittedName>
        <fullName evidence="1">Uncharacterized protein</fullName>
    </submittedName>
</protein>
<dbReference type="RefSeq" id="WP_203856818.1">
    <property type="nucleotide sequence ID" value="NZ_BAAAZQ010000019.1"/>
</dbReference>
<comment type="caution">
    <text evidence="1">The sequence shown here is derived from an EMBL/GenBank/DDBJ whole genome shotgun (WGS) entry which is preliminary data.</text>
</comment>
<dbReference type="EMBL" id="BONX01000009">
    <property type="protein sequence ID" value="GIG95199.1"/>
    <property type="molecule type" value="Genomic_DNA"/>
</dbReference>
<dbReference type="InterPro" id="IPR016024">
    <property type="entry name" value="ARM-type_fold"/>
</dbReference>
<dbReference type="Proteomes" id="UP000621500">
    <property type="component" value="Unassembled WGS sequence"/>
</dbReference>
<accession>A0ABQ4EKB5</accession>
<evidence type="ECO:0000313" key="2">
    <source>
        <dbReference type="Proteomes" id="UP000621500"/>
    </source>
</evidence>
<reference evidence="1 2" key="1">
    <citation type="submission" date="2021-01" db="EMBL/GenBank/DDBJ databases">
        <title>Whole genome shotgun sequence of Plantactinospora mayteni NBRC 109088.</title>
        <authorList>
            <person name="Komaki H."/>
            <person name="Tamura T."/>
        </authorList>
    </citation>
    <scope>NUCLEOTIDE SEQUENCE [LARGE SCALE GENOMIC DNA]</scope>
    <source>
        <strain evidence="1 2">NBRC 109088</strain>
    </source>
</reference>